<dbReference type="OrthoDB" id="9799367at2"/>
<organism evidence="3 4">
    <name type="scientific">Jannaschia aquimarina</name>
    <dbReference type="NCBI Taxonomy" id="935700"/>
    <lineage>
        <taxon>Bacteria</taxon>
        <taxon>Pseudomonadati</taxon>
        <taxon>Pseudomonadota</taxon>
        <taxon>Alphaproteobacteria</taxon>
        <taxon>Rhodobacterales</taxon>
        <taxon>Roseobacteraceae</taxon>
        <taxon>Jannaschia</taxon>
    </lineage>
</organism>
<feature type="domain" description="DUF302" evidence="2">
    <location>
        <begin position="53"/>
        <end position="110"/>
    </location>
</feature>
<dbReference type="SUPFAM" id="SSF103247">
    <property type="entry name" value="TT1751-like"/>
    <property type="match status" value="1"/>
</dbReference>
<dbReference type="STRING" id="935700.jaqu_13450"/>
<dbReference type="Pfam" id="PF03625">
    <property type="entry name" value="DUF302"/>
    <property type="match status" value="1"/>
</dbReference>
<dbReference type="InterPro" id="IPR005180">
    <property type="entry name" value="DUF302"/>
</dbReference>
<name>A0A0D1DAC4_9RHOB</name>
<evidence type="ECO:0000313" key="4">
    <source>
        <dbReference type="Proteomes" id="UP000032232"/>
    </source>
</evidence>
<evidence type="ECO:0000313" key="3">
    <source>
        <dbReference type="EMBL" id="KIT16848.1"/>
    </source>
</evidence>
<evidence type="ECO:0000259" key="2">
    <source>
        <dbReference type="Pfam" id="PF03625"/>
    </source>
</evidence>
<dbReference type="Gene3D" id="3.30.310.70">
    <property type="entry name" value="TT1751-like domain"/>
    <property type="match status" value="1"/>
</dbReference>
<feature type="chain" id="PRO_5002229397" description="DUF302 domain-containing protein" evidence="1">
    <location>
        <begin position="19"/>
        <end position="146"/>
    </location>
</feature>
<feature type="signal peptide" evidence="1">
    <location>
        <begin position="1"/>
        <end position="18"/>
    </location>
</feature>
<sequence>MIRSLTLALILAGAPAMAEIVTKPSPHSVGETADRLVAAAEGAGATIVARVLHSQAAAGVDMELAEAELVIFGNPRAGTPVMQQDLRAGAVLPLRVLVHADGDAAAVTYQSAESLFAGLDVDLSSEAAIRIDGALSTLTDAAVASD</sequence>
<dbReference type="CDD" id="cd14797">
    <property type="entry name" value="DUF302"/>
    <property type="match status" value="1"/>
</dbReference>
<keyword evidence="4" id="KW-1185">Reference proteome</keyword>
<comment type="caution">
    <text evidence="3">The sequence shown here is derived from an EMBL/GenBank/DDBJ whole genome shotgun (WGS) entry which is preliminary data.</text>
</comment>
<dbReference type="RefSeq" id="WP_043918184.1">
    <property type="nucleotide sequence ID" value="NZ_FZPF01000006.1"/>
</dbReference>
<proteinExistence type="predicted"/>
<dbReference type="AlphaFoldDB" id="A0A0D1DAC4"/>
<reference evidence="3 4" key="1">
    <citation type="submission" date="2015-02" db="EMBL/GenBank/DDBJ databases">
        <title>Genome Sequence of Jannaschia aquimarina DSM28248, a member of the Roseobacter clade.</title>
        <authorList>
            <person name="Voget S."/>
            <person name="Daniel R."/>
        </authorList>
    </citation>
    <scope>NUCLEOTIDE SEQUENCE [LARGE SCALE GENOMIC DNA]</scope>
    <source>
        <strain evidence="3 4">GSW-M26</strain>
    </source>
</reference>
<dbReference type="PATRIC" id="fig|935700.4.peg.1399"/>
<protein>
    <recommendedName>
        <fullName evidence="2">DUF302 domain-containing protein</fullName>
    </recommendedName>
</protein>
<dbReference type="Proteomes" id="UP000032232">
    <property type="component" value="Unassembled WGS sequence"/>
</dbReference>
<keyword evidence="1" id="KW-0732">Signal</keyword>
<dbReference type="InterPro" id="IPR035923">
    <property type="entry name" value="TT1751-like_sf"/>
</dbReference>
<dbReference type="EMBL" id="JYFE01000025">
    <property type="protein sequence ID" value="KIT16848.1"/>
    <property type="molecule type" value="Genomic_DNA"/>
</dbReference>
<evidence type="ECO:0000256" key="1">
    <source>
        <dbReference type="SAM" id="SignalP"/>
    </source>
</evidence>
<dbReference type="PANTHER" id="PTHR38342:SF2">
    <property type="entry name" value="INNER MEMBRANE OR EXPORTED"/>
    <property type="match status" value="1"/>
</dbReference>
<gene>
    <name evidence="3" type="ORF">jaqu_13450</name>
</gene>
<dbReference type="PANTHER" id="PTHR38342">
    <property type="entry name" value="SLR5037 PROTEIN"/>
    <property type="match status" value="1"/>
</dbReference>
<accession>A0A0D1DAC4</accession>